<name>A0A239ZRL7_9STAP</name>
<evidence type="ECO:0000256" key="1">
    <source>
        <dbReference type="ARBA" id="ARBA00004202"/>
    </source>
</evidence>
<keyword evidence="4 7" id="KW-0808">Transferase</keyword>
<sequence length="560" mass="66909">MIEIINKEKIVNIESIQSIVKQETTHIILKDKHTQIYENILEYVDLGKESIVTDYTYNGYYINDCRYFGNDFITIEDWFNNHNLQPNIIYEMNDLQWLISNFEWETSFDIALNAIIHLNNIKIESHVIFDFTKECQMSYTSLKQPHQNELDPVTQFYLNKLARLKLRKIPFNVNHTTLPRNARSMDKIMYKSKFKLPSVMYKLMYQYIQQKQMKAINIYEKDKNKIKPYVVFLGFDYGYRGSSKYLYEYFVQNNVHHQVYFVTDDQEGQNFISPSDKATKKLIEEAKVVILESYSPDHIKANGTIIQIWHGTPIKRLFLDSDEPKQNKEIYHYRARKYNKLIKQNYFVTDIEAINTKFQSAFPLHETKIIACGYPRNQFLLENINKTDVINQIEIKLKLDKNKQTILYSPTWRDNHESHYLLDFPDDIAKNYNIIYKYHEEDQNENTNEYIMYNDIETQQLLLVSDIVISDYSSIVFDALTINKQVYLYTPDFDLYTQNRGLYEDVFNTINCNQYHDSKSLFEAINNNKYIETNNKYVNKNNHSFEMIYQLIDDVMNGKR</sequence>
<dbReference type="InterPro" id="IPR043148">
    <property type="entry name" value="TagF_C"/>
</dbReference>
<evidence type="ECO:0000256" key="3">
    <source>
        <dbReference type="ARBA" id="ARBA00022475"/>
    </source>
</evidence>
<evidence type="ECO:0000256" key="5">
    <source>
        <dbReference type="ARBA" id="ARBA00022944"/>
    </source>
</evidence>
<dbReference type="PANTHER" id="PTHR37316:SF3">
    <property type="entry name" value="TEICHOIC ACID GLYCEROL-PHOSPHATE TRANSFERASE"/>
    <property type="match status" value="1"/>
</dbReference>
<dbReference type="OrthoDB" id="9811865at2"/>
<protein>
    <submittedName>
        <fullName evidence="7">TagF domain-containing protein</fullName>
        <ecNumber evidence="7">2.7.8.12</ecNumber>
    </submittedName>
</protein>
<dbReference type="EC" id="2.7.8.12" evidence="7"/>
<reference evidence="7 8" key="1">
    <citation type="submission" date="2017-06" db="EMBL/GenBank/DDBJ databases">
        <authorList>
            <consortium name="Pathogen Informatics"/>
        </authorList>
    </citation>
    <scope>NUCLEOTIDE SEQUENCE [LARGE SCALE GENOMIC DNA]</scope>
    <source>
        <strain evidence="7 8">NCTC13839</strain>
    </source>
</reference>
<keyword evidence="6" id="KW-0472">Membrane</keyword>
<dbReference type="Gene3D" id="3.40.50.12580">
    <property type="match status" value="1"/>
</dbReference>
<dbReference type="EMBL" id="LT906462">
    <property type="protein sequence ID" value="SNV73423.1"/>
    <property type="molecule type" value="Genomic_DNA"/>
</dbReference>
<dbReference type="Proteomes" id="UP000242084">
    <property type="component" value="Chromosome 1"/>
</dbReference>
<comment type="similarity">
    <text evidence="2">Belongs to the CDP-glycerol glycerophosphotransferase family.</text>
</comment>
<dbReference type="PANTHER" id="PTHR37316">
    <property type="entry name" value="TEICHOIC ACID GLYCEROL-PHOSPHATE PRIMASE"/>
    <property type="match status" value="1"/>
</dbReference>
<dbReference type="Gene3D" id="3.40.50.11820">
    <property type="match status" value="1"/>
</dbReference>
<evidence type="ECO:0000313" key="8">
    <source>
        <dbReference type="Proteomes" id="UP000242084"/>
    </source>
</evidence>
<dbReference type="InterPro" id="IPR007554">
    <property type="entry name" value="Glycerophosphate_synth"/>
</dbReference>
<evidence type="ECO:0000313" key="7">
    <source>
        <dbReference type="EMBL" id="SNV73423.1"/>
    </source>
</evidence>
<dbReference type="RefSeq" id="WP_095088772.1">
    <property type="nucleotide sequence ID" value="NZ_BMDM01000014.1"/>
</dbReference>
<dbReference type="GO" id="GO:0005886">
    <property type="term" value="C:plasma membrane"/>
    <property type="evidence" value="ECO:0007669"/>
    <property type="project" value="UniProtKB-SubCell"/>
</dbReference>
<dbReference type="InterPro" id="IPR043149">
    <property type="entry name" value="TagF_N"/>
</dbReference>
<comment type="subcellular location">
    <subcellularLocation>
        <location evidence="1">Cell membrane</location>
        <topology evidence="1">Peripheral membrane protein</topology>
    </subcellularLocation>
</comment>
<dbReference type="AlphaFoldDB" id="A0A239ZRL7"/>
<gene>
    <name evidence="7" type="primary">tagF_2</name>
    <name evidence="7" type="ORF">SAMEA4384403_01798</name>
</gene>
<evidence type="ECO:0000256" key="4">
    <source>
        <dbReference type="ARBA" id="ARBA00022679"/>
    </source>
</evidence>
<proteinExistence type="inferred from homology"/>
<dbReference type="KEGG" id="sste:SAMEA4384403_1798"/>
<accession>A0A239ZRL7</accession>
<dbReference type="GO" id="GO:0047355">
    <property type="term" value="F:CDP-glycerol glycerophosphotransferase activity"/>
    <property type="evidence" value="ECO:0007669"/>
    <property type="project" value="UniProtKB-EC"/>
</dbReference>
<dbReference type="SUPFAM" id="SSF53756">
    <property type="entry name" value="UDP-Glycosyltransferase/glycogen phosphorylase"/>
    <property type="match status" value="1"/>
</dbReference>
<dbReference type="InterPro" id="IPR051612">
    <property type="entry name" value="Teichoic_Acid_Biosynth"/>
</dbReference>
<evidence type="ECO:0000256" key="2">
    <source>
        <dbReference type="ARBA" id="ARBA00010488"/>
    </source>
</evidence>
<keyword evidence="3" id="KW-1003">Cell membrane</keyword>
<keyword evidence="8" id="KW-1185">Reference proteome</keyword>
<keyword evidence="5" id="KW-0777">Teichoic acid biosynthesis</keyword>
<evidence type="ECO:0000256" key="6">
    <source>
        <dbReference type="ARBA" id="ARBA00023136"/>
    </source>
</evidence>
<dbReference type="Pfam" id="PF04464">
    <property type="entry name" value="Glyphos_transf"/>
    <property type="match status" value="1"/>
</dbReference>
<organism evidence="7 8">
    <name type="scientific">Mammaliicoccus stepanovicii</name>
    <dbReference type="NCBI Taxonomy" id="643214"/>
    <lineage>
        <taxon>Bacteria</taxon>
        <taxon>Bacillati</taxon>
        <taxon>Bacillota</taxon>
        <taxon>Bacilli</taxon>
        <taxon>Bacillales</taxon>
        <taxon>Staphylococcaceae</taxon>
        <taxon>Mammaliicoccus</taxon>
    </lineage>
</organism>
<dbReference type="GO" id="GO:0019350">
    <property type="term" value="P:teichoic acid biosynthetic process"/>
    <property type="evidence" value="ECO:0007669"/>
    <property type="project" value="UniProtKB-KW"/>
</dbReference>